<dbReference type="GO" id="GO:0005384">
    <property type="term" value="F:manganese ion transmembrane transporter activity"/>
    <property type="evidence" value="ECO:0007669"/>
    <property type="project" value="TreeGrafter"/>
</dbReference>
<evidence type="ECO:0000256" key="1">
    <source>
        <dbReference type="ARBA" id="ARBA00004141"/>
    </source>
</evidence>
<keyword evidence="3 6" id="KW-1133">Transmembrane helix</keyword>
<comment type="subcellular location">
    <subcellularLocation>
        <location evidence="1">Membrane</location>
        <topology evidence="1">Multi-pass membrane protein</topology>
    </subcellularLocation>
</comment>
<evidence type="ECO:0000256" key="2">
    <source>
        <dbReference type="ARBA" id="ARBA00022692"/>
    </source>
</evidence>
<feature type="coiled-coil region" evidence="5">
    <location>
        <begin position="127"/>
        <end position="161"/>
    </location>
</feature>
<name>A0A382IMQ1_9ZZZZ</name>
<sequence length="353" mass="38631">MILAGSIVGSGELIATTRTGAEAGFDFLWLIIFGCIIKVFTQIELGRHTISSGKTSLAALNEVPGPRILNGNWIIWYWFLLFIAIVAQQGGIVGGVGQAMSISVPLTEEGRIYNEYVQTKVQLEVAQAELKNQAETDAGRLANLNEQIASLTATLETIEQVPVAYDHKYWAGILTLIAIVLLVWGNFNFIERFCIFMVVTFTLVTIVNLFALQTHDAWAVSVSDIVRGLSFHIPKPTAELKPLATALATFGIIGVGGAELIAYPYWCLEKGYGKWIGPRDDSDSWTDRARGWLRVMQWDAWGAMIVYTFCTIAFYLLGAAILGRSGLLPEKSELIQTLSAMYAPVFGAAAQGI</sequence>
<keyword evidence="4 6" id="KW-0472">Membrane</keyword>
<dbReference type="EMBL" id="UINC01068185">
    <property type="protein sequence ID" value="SVC00605.1"/>
    <property type="molecule type" value="Genomic_DNA"/>
</dbReference>
<feature type="transmembrane region" description="Helical" evidence="6">
    <location>
        <begin position="300"/>
        <end position="322"/>
    </location>
</feature>
<dbReference type="GO" id="GO:0015086">
    <property type="term" value="F:cadmium ion transmembrane transporter activity"/>
    <property type="evidence" value="ECO:0007669"/>
    <property type="project" value="TreeGrafter"/>
</dbReference>
<dbReference type="GO" id="GO:0005886">
    <property type="term" value="C:plasma membrane"/>
    <property type="evidence" value="ECO:0007669"/>
    <property type="project" value="TreeGrafter"/>
</dbReference>
<dbReference type="PANTHER" id="PTHR11706">
    <property type="entry name" value="SOLUTE CARRIER PROTEIN FAMILY 11 MEMBER"/>
    <property type="match status" value="1"/>
</dbReference>
<dbReference type="InterPro" id="IPR001046">
    <property type="entry name" value="NRAMP_fam"/>
</dbReference>
<reference evidence="7" key="1">
    <citation type="submission" date="2018-05" db="EMBL/GenBank/DDBJ databases">
        <authorList>
            <person name="Lanie J.A."/>
            <person name="Ng W.-L."/>
            <person name="Kazmierczak K.M."/>
            <person name="Andrzejewski T.M."/>
            <person name="Davidsen T.M."/>
            <person name="Wayne K.J."/>
            <person name="Tettelin H."/>
            <person name="Glass J.I."/>
            <person name="Rusch D."/>
            <person name="Podicherti R."/>
            <person name="Tsui H.-C.T."/>
            <person name="Winkler M.E."/>
        </authorList>
    </citation>
    <scope>NUCLEOTIDE SEQUENCE</scope>
</reference>
<dbReference type="PANTHER" id="PTHR11706:SF3">
    <property type="entry name" value="METAL ION TRANSPORT PROTEIN"/>
    <property type="match status" value="1"/>
</dbReference>
<feature type="transmembrane region" description="Helical" evidence="6">
    <location>
        <begin position="194"/>
        <end position="211"/>
    </location>
</feature>
<keyword evidence="2 6" id="KW-0812">Transmembrane</keyword>
<gene>
    <name evidence="7" type="ORF">METZ01_LOCUS253459</name>
</gene>
<evidence type="ECO:0000256" key="3">
    <source>
        <dbReference type="ARBA" id="ARBA00022989"/>
    </source>
</evidence>
<dbReference type="AlphaFoldDB" id="A0A382IMQ1"/>
<accession>A0A382IMQ1</accession>
<feature type="transmembrane region" description="Helical" evidence="6">
    <location>
        <begin position="169"/>
        <end position="187"/>
    </location>
</feature>
<evidence type="ECO:0000256" key="6">
    <source>
        <dbReference type="SAM" id="Phobius"/>
    </source>
</evidence>
<evidence type="ECO:0000313" key="7">
    <source>
        <dbReference type="EMBL" id="SVC00605.1"/>
    </source>
</evidence>
<feature type="non-terminal residue" evidence="7">
    <location>
        <position position="353"/>
    </location>
</feature>
<proteinExistence type="predicted"/>
<dbReference type="GO" id="GO:0034755">
    <property type="term" value="P:iron ion transmembrane transport"/>
    <property type="evidence" value="ECO:0007669"/>
    <property type="project" value="TreeGrafter"/>
</dbReference>
<feature type="transmembrane region" description="Helical" evidence="6">
    <location>
        <begin position="246"/>
        <end position="266"/>
    </location>
</feature>
<organism evidence="7">
    <name type="scientific">marine metagenome</name>
    <dbReference type="NCBI Taxonomy" id="408172"/>
    <lineage>
        <taxon>unclassified sequences</taxon>
        <taxon>metagenomes</taxon>
        <taxon>ecological metagenomes</taxon>
    </lineage>
</organism>
<evidence type="ECO:0000256" key="5">
    <source>
        <dbReference type="SAM" id="Coils"/>
    </source>
</evidence>
<evidence type="ECO:0000256" key="4">
    <source>
        <dbReference type="ARBA" id="ARBA00023136"/>
    </source>
</evidence>
<evidence type="ECO:0008006" key="8">
    <source>
        <dbReference type="Google" id="ProtNLM"/>
    </source>
</evidence>
<keyword evidence="5" id="KW-0175">Coiled coil</keyword>
<feature type="transmembrane region" description="Helical" evidence="6">
    <location>
        <begin position="75"/>
        <end position="96"/>
    </location>
</feature>
<protein>
    <recommendedName>
        <fullName evidence="8">Transmembrane Mn(2+) transporter</fullName>
    </recommendedName>
</protein>